<sequence length="60" mass="6480">MTLDNRIKRLEGSLGGRGTMREPAPDTDSLIKKLGLDPVVVRATAQANEQSLAEVIASCW</sequence>
<dbReference type="AlphaFoldDB" id="X1RDV1"/>
<organism evidence="2">
    <name type="scientific">marine sediment metagenome</name>
    <dbReference type="NCBI Taxonomy" id="412755"/>
    <lineage>
        <taxon>unclassified sequences</taxon>
        <taxon>metagenomes</taxon>
        <taxon>ecological metagenomes</taxon>
    </lineage>
</organism>
<feature type="region of interest" description="Disordered" evidence="1">
    <location>
        <begin position="1"/>
        <end position="26"/>
    </location>
</feature>
<gene>
    <name evidence="2" type="ORF">S12H4_16507</name>
</gene>
<reference evidence="2" key="1">
    <citation type="journal article" date="2014" name="Front. Microbiol.">
        <title>High frequency of phylogenetically diverse reductive dehalogenase-homologous genes in deep subseafloor sedimentary metagenomes.</title>
        <authorList>
            <person name="Kawai M."/>
            <person name="Futagami T."/>
            <person name="Toyoda A."/>
            <person name="Takaki Y."/>
            <person name="Nishi S."/>
            <person name="Hori S."/>
            <person name="Arai W."/>
            <person name="Tsubouchi T."/>
            <person name="Morono Y."/>
            <person name="Uchiyama I."/>
            <person name="Ito T."/>
            <person name="Fujiyama A."/>
            <person name="Inagaki F."/>
            <person name="Takami H."/>
        </authorList>
    </citation>
    <scope>NUCLEOTIDE SEQUENCE</scope>
    <source>
        <strain evidence="2">Expedition CK06-06</strain>
    </source>
</reference>
<protein>
    <submittedName>
        <fullName evidence="2">Uncharacterized protein</fullName>
    </submittedName>
</protein>
<evidence type="ECO:0000256" key="1">
    <source>
        <dbReference type="SAM" id="MobiDB-lite"/>
    </source>
</evidence>
<accession>X1RDV1</accession>
<evidence type="ECO:0000313" key="2">
    <source>
        <dbReference type="EMBL" id="GAI78912.1"/>
    </source>
</evidence>
<feature type="compositionally biased region" description="Basic and acidic residues" evidence="1">
    <location>
        <begin position="1"/>
        <end position="11"/>
    </location>
</feature>
<dbReference type="EMBL" id="BARW01007987">
    <property type="protein sequence ID" value="GAI78912.1"/>
    <property type="molecule type" value="Genomic_DNA"/>
</dbReference>
<proteinExistence type="predicted"/>
<comment type="caution">
    <text evidence="2">The sequence shown here is derived from an EMBL/GenBank/DDBJ whole genome shotgun (WGS) entry which is preliminary data.</text>
</comment>
<name>X1RDV1_9ZZZZ</name>